<keyword evidence="2" id="KW-1133">Transmembrane helix</keyword>
<dbReference type="GeneID" id="63677802"/>
<evidence type="ECO:0000313" key="4">
    <source>
        <dbReference type="Proteomes" id="UP000031575"/>
    </source>
</evidence>
<dbReference type="HOGENOM" id="CLU_966994_0_0_1"/>
<accession>A0A0C2IFG5</accession>
<comment type="caution">
    <text evidence="3">The sequence shown here is derived from an EMBL/GenBank/DDBJ whole genome shotgun (WGS) entry which is preliminary data.</text>
</comment>
<keyword evidence="2" id="KW-0812">Transmembrane</keyword>
<feature type="compositionally biased region" description="Polar residues" evidence="1">
    <location>
        <begin position="206"/>
        <end position="224"/>
    </location>
</feature>
<dbReference type="EMBL" id="AWTV01000010">
    <property type="protein sequence ID" value="KIH87966.1"/>
    <property type="molecule type" value="Genomic_DNA"/>
</dbReference>
<dbReference type="Proteomes" id="UP000031575">
    <property type="component" value="Unassembled WGS sequence"/>
</dbReference>
<feature type="transmembrane region" description="Helical" evidence="2">
    <location>
        <begin position="76"/>
        <end position="94"/>
    </location>
</feature>
<keyword evidence="2" id="KW-0472">Membrane</keyword>
<dbReference type="OrthoDB" id="10434493at2759"/>
<feature type="region of interest" description="Disordered" evidence="1">
    <location>
        <begin position="154"/>
        <end position="230"/>
    </location>
</feature>
<evidence type="ECO:0000313" key="3">
    <source>
        <dbReference type="EMBL" id="KIH87966.1"/>
    </source>
</evidence>
<proteinExistence type="predicted"/>
<evidence type="ECO:0000256" key="2">
    <source>
        <dbReference type="SAM" id="Phobius"/>
    </source>
</evidence>
<feature type="transmembrane region" description="Helical" evidence="2">
    <location>
        <begin position="106"/>
        <end position="126"/>
    </location>
</feature>
<feature type="compositionally biased region" description="Basic and acidic residues" evidence="1">
    <location>
        <begin position="155"/>
        <end position="166"/>
    </location>
</feature>
<dbReference type="VEuPathDB" id="FungiDB:SPBR_04604"/>
<protein>
    <submittedName>
        <fullName evidence="3">Uncharacterized protein</fullName>
    </submittedName>
</protein>
<reference evidence="3 4" key="1">
    <citation type="journal article" date="2014" name="BMC Genomics">
        <title>Comparative genomics of the major fungal agents of human and animal Sporotrichosis: Sporothrix schenckii and Sporothrix brasiliensis.</title>
        <authorList>
            <person name="Teixeira M.M."/>
            <person name="de Almeida L.G."/>
            <person name="Kubitschek-Barreira P."/>
            <person name="Alves F.L."/>
            <person name="Kioshima E.S."/>
            <person name="Abadio A.K."/>
            <person name="Fernandes L."/>
            <person name="Derengowski L.S."/>
            <person name="Ferreira K.S."/>
            <person name="Souza R.C."/>
            <person name="Ruiz J.C."/>
            <person name="de Andrade N.C."/>
            <person name="Paes H.C."/>
            <person name="Nicola A.M."/>
            <person name="Albuquerque P."/>
            <person name="Gerber A.L."/>
            <person name="Martins V.P."/>
            <person name="Peconick L.D."/>
            <person name="Neto A.V."/>
            <person name="Chaucanez C.B."/>
            <person name="Silva P.A."/>
            <person name="Cunha O.L."/>
            <person name="de Oliveira F.F."/>
            <person name="dos Santos T.C."/>
            <person name="Barros A.L."/>
            <person name="Soares M.A."/>
            <person name="de Oliveira L.M."/>
            <person name="Marini M.M."/>
            <person name="Villalobos-Duno H."/>
            <person name="Cunha M.M."/>
            <person name="de Hoog S."/>
            <person name="da Silveira J.F."/>
            <person name="Henrissat B."/>
            <person name="Nino-Vega G.A."/>
            <person name="Cisalpino P.S."/>
            <person name="Mora-Montes H.M."/>
            <person name="Almeida S.R."/>
            <person name="Stajich J.E."/>
            <person name="Lopes-Bezerra L.M."/>
            <person name="Vasconcelos A.T."/>
            <person name="Felipe M.S."/>
        </authorList>
    </citation>
    <scope>NUCLEOTIDE SEQUENCE [LARGE SCALE GENOMIC DNA]</scope>
    <source>
        <strain evidence="3 4">5110</strain>
    </source>
</reference>
<sequence>MYDEPPGTVQVDGVDTGAGLKTPQRTVVSDAVLDEHRRMEKNINRRRGPGDAQYGLFQGGRQVILFMVQQCMAFRYIINVFVSAFGNIFAYAQINLKSSYGVAESRWMFIIEVAIIIGFTFISNVVEQEDTLKGAKIRRGLVAAAPAPVAAPAPYDRHLPARKGEPPTKLIRRNLGVDVAQPTGTATGTATGTGTAPATPPLKTGWPTSANTAPKPQATGTGTASKAARIIPTGTSPLVLVTGTAGTIASAGPTQSAATSSYNFPSPTTTKVGKQAAEASSAFWWLQN</sequence>
<gene>
    <name evidence="3" type="ORF">SPBR_04604</name>
</gene>
<dbReference type="RefSeq" id="XP_040615976.1">
    <property type="nucleotide sequence ID" value="XM_040762881.1"/>
</dbReference>
<keyword evidence="4" id="KW-1185">Reference proteome</keyword>
<organism evidence="3 4">
    <name type="scientific">Sporothrix brasiliensis 5110</name>
    <dbReference type="NCBI Taxonomy" id="1398154"/>
    <lineage>
        <taxon>Eukaryota</taxon>
        <taxon>Fungi</taxon>
        <taxon>Dikarya</taxon>
        <taxon>Ascomycota</taxon>
        <taxon>Pezizomycotina</taxon>
        <taxon>Sordariomycetes</taxon>
        <taxon>Sordariomycetidae</taxon>
        <taxon>Ophiostomatales</taxon>
        <taxon>Ophiostomataceae</taxon>
        <taxon>Sporothrix</taxon>
    </lineage>
</organism>
<name>A0A0C2IFG5_9PEZI</name>
<evidence type="ECO:0000256" key="1">
    <source>
        <dbReference type="SAM" id="MobiDB-lite"/>
    </source>
</evidence>
<feature type="compositionally biased region" description="Low complexity" evidence="1">
    <location>
        <begin position="182"/>
        <end position="197"/>
    </location>
</feature>
<dbReference type="AlphaFoldDB" id="A0A0C2IFG5"/>